<dbReference type="FunFam" id="3.40.50.300:FF:000104">
    <property type="entry name" value="ATP-binding cassette sub-family F member 3"/>
    <property type="match status" value="1"/>
</dbReference>
<dbReference type="EMBL" id="LODT01000006">
    <property type="protein sequence ID" value="KYR01767.1"/>
    <property type="molecule type" value="Genomic_DNA"/>
</dbReference>
<feature type="region of interest" description="Disordered" evidence="5">
    <location>
        <begin position="1"/>
        <end position="26"/>
    </location>
</feature>
<dbReference type="Pfam" id="PF00005">
    <property type="entry name" value="ABC_tran"/>
    <property type="match status" value="2"/>
</dbReference>
<dbReference type="OMA" id="QYEGTML"/>
<evidence type="ECO:0000256" key="4">
    <source>
        <dbReference type="SAM" id="Coils"/>
    </source>
</evidence>
<feature type="domain" description="ABC transporter" evidence="6">
    <location>
        <begin position="362"/>
        <end position="581"/>
    </location>
</feature>
<name>A0A152A6R5_TIELA</name>
<dbReference type="PANTHER" id="PTHR19211">
    <property type="entry name" value="ATP-BINDING TRANSPORT PROTEIN-RELATED"/>
    <property type="match status" value="1"/>
</dbReference>
<reference evidence="7 8" key="1">
    <citation type="submission" date="2015-12" db="EMBL/GenBank/DDBJ databases">
        <title>Dictyostelia acquired genes for synthesis and detection of signals that induce cell-type specialization by lateral gene transfer from prokaryotes.</title>
        <authorList>
            <person name="Gloeckner G."/>
            <person name="Schaap P."/>
        </authorList>
    </citation>
    <scope>NUCLEOTIDE SEQUENCE [LARGE SCALE GENOMIC DNA]</scope>
    <source>
        <strain evidence="7 8">TK</strain>
    </source>
</reference>
<keyword evidence="4" id="KW-0175">Coiled coil</keyword>
<dbReference type="CDD" id="cd03221">
    <property type="entry name" value="ABCF_EF-3"/>
    <property type="match status" value="2"/>
</dbReference>
<dbReference type="Gene3D" id="3.40.50.300">
    <property type="entry name" value="P-loop containing nucleotide triphosphate hydrolases"/>
    <property type="match status" value="2"/>
</dbReference>
<dbReference type="AlphaFoldDB" id="A0A152A6R5"/>
<dbReference type="PROSITE" id="PS50893">
    <property type="entry name" value="ABC_TRANSPORTER_2"/>
    <property type="match status" value="2"/>
</dbReference>
<gene>
    <name evidence="7" type="ORF">DLAC_01779</name>
</gene>
<feature type="domain" description="ABC transporter" evidence="6">
    <location>
        <begin position="51"/>
        <end position="292"/>
    </location>
</feature>
<dbReference type="InterPro" id="IPR017871">
    <property type="entry name" value="ABC_transporter-like_CS"/>
</dbReference>
<dbReference type="FunFam" id="3.40.50.300:FF:000618">
    <property type="entry name" value="ATP-binding cassette (ABC) transporter, putative"/>
    <property type="match status" value="1"/>
</dbReference>
<dbReference type="InterPro" id="IPR050611">
    <property type="entry name" value="ABCF"/>
</dbReference>
<dbReference type="GO" id="GO:0016887">
    <property type="term" value="F:ATP hydrolysis activity"/>
    <property type="evidence" value="ECO:0007669"/>
    <property type="project" value="InterPro"/>
</dbReference>
<evidence type="ECO:0000256" key="2">
    <source>
        <dbReference type="ARBA" id="ARBA00022741"/>
    </source>
</evidence>
<evidence type="ECO:0000256" key="3">
    <source>
        <dbReference type="ARBA" id="ARBA00022840"/>
    </source>
</evidence>
<dbReference type="InParanoid" id="A0A152A6R5"/>
<dbReference type="SUPFAM" id="SSF52540">
    <property type="entry name" value="P-loop containing nucleoside triphosphate hydrolases"/>
    <property type="match status" value="2"/>
</dbReference>
<dbReference type="OrthoDB" id="2110130at2759"/>
<dbReference type="FunCoup" id="A0A152A6R5">
    <property type="interactions" value="268"/>
</dbReference>
<evidence type="ECO:0000256" key="5">
    <source>
        <dbReference type="SAM" id="MobiDB-lite"/>
    </source>
</evidence>
<organism evidence="7 8">
    <name type="scientific">Tieghemostelium lacteum</name>
    <name type="common">Slime mold</name>
    <name type="synonym">Dictyostelium lacteum</name>
    <dbReference type="NCBI Taxonomy" id="361077"/>
    <lineage>
        <taxon>Eukaryota</taxon>
        <taxon>Amoebozoa</taxon>
        <taxon>Evosea</taxon>
        <taxon>Eumycetozoa</taxon>
        <taxon>Dictyostelia</taxon>
        <taxon>Dictyosteliales</taxon>
        <taxon>Raperosteliaceae</taxon>
        <taxon>Tieghemostelium</taxon>
    </lineage>
</organism>
<dbReference type="PANTHER" id="PTHR19211:SF15">
    <property type="entry name" value="ATP-BINDING CASSETTE SUB-FAMILY F MEMBER 2"/>
    <property type="match status" value="1"/>
</dbReference>
<dbReference type="GO" id="GO:0005524">
    <property type="term" value="F:ATP binding"/>
    <property type="evidence" value="ECO:0007669"/>
    <property type="project" value="UniProtKB-KW"/>
</dbReference>
<dbReference type="InterPro" id="IPR003593">
    <property type="entry name" value="AAA+_ATPase"/>
</dbReference>
<proteinExistence type="predicted"/>
<dbReference type="Proteomes" id="UP000076078">
    <property type="component" value="Unassembled WGS sequence"/>
</dbReference>
<keyword evidence="2" id="KW-0547">Nucleotide-binding</keyword>
<evidence type="ECO:0000259" key="6">
    <source>
        <dbReference type="PROSITE" id="PS50893"/>
    </source>
</evidence>
<dbReference type="STRING" id="361077.A0A152A6R5"/>
<dbReference type="PROSITE" id="PS00211">
    <property type="entry name" value="ABC_TRANSPORTER_1"/>
    <property type="match status" value="1"/>
</dbReference>
<comment type="caution">
    <text evidence="7">The sequence shown here is derived from an EMBL/GenBank/DDBJ whole genome shotgun (WGS) entry which is preliminary data.</text>
</comment>
<dbReference type="SMART" id="SM00382">
    <property type="entry name" value="AAA"/>
    <property type="match status" value="2"/>
</dbReference>
<evidence type="ECO:0000256" key="1">
    <source>
        <dbReference type="ARBA" id="ARBA00022737"/>
    </source>
</evidence>
<keyword evidence="1" id="KW-0677">Repeat</keyword>
<feature type="coiled-coil region" evidence="4">
    <location>
        <begin position="121"/>
        <end position="148"/>
    </location>
</feature>
<evidence type="ECO:0000313" key="8">
    <source>
        <dbReference type="Proteomes" id="UP000076078"/>
    </source>
</evidence>
<dbReference type="GO" id="GO:0031288">
    <property type="term" value="P:sorocarp morphogenesis"/>
    <property type="evidence" value="ECO:0007669"/>
    <property type="project" value="UniProtKB-ARBA"/>
</dbReference>
<dbReference type="InterPro" id="IPR003439">
    <property type="entry name" value="ABC_transporter-like_ATP-bd"/>
</dbReference>
<sequence length="584" mass="66261">MAKKDRKNNKKTTTTTTTADDESVHSQFEKMRLNEFTATGTLTSKEASRDIKIEQVTLTFHGRELLSDTTVEINFGRRYGLIGSNGCGKSTFFQCLAVRELPIPQHIDIFHLSEEAHPSERTALQSVIDDAEKEVKRLDELSEKLLIEEGPESEELMDVYERLDALDPSTFVPRASEILIGLGFTKETMLKKTKDLSGGWRMRVSLAKALFIKPTLLILDEPTNHLDLGACVWLEDYLSRYDRSLVVISHSQDFLNTVCTNIIHMKSGKLVYYTGNYNTFVKTKAELEVNQMKAYHKQQEEIAHIKSFIASCGTYANLVRQGKSKQKIIDKMEEAGLVEKVVEEKRYNFSFPPCDELAPPIMHFDNVTFSYSGKEQDVLYRDLDLAIDLDSRVALVGPNGVGKSTLLKLMVDQITPTKGMIKKHGHLKIARYHQHAAEALDLNMTPLDFVKQKFSHIQKDTEEWRREIGRYGITGKDQTNLIGCMSDGIKSRLIFCLMGLENPHLLLLDEPTNHLDMECIDALADAINDFPGGMVLVSHDFRLISQVAQEIWVCDKKTITKWNGGIDKYKEMLKRDMKAQASQV</sequence>
<keyword evidence="3" id="KW-0067">ATP-binding</keyword>
<dbReference type="Pfam" id="PF12848">
    <property type="entry name" value="ABC_tran_Xtn"/>
    <property type="match status" value="1"/>
</dbReference>
<evidence type="ECO:0000313" key="7">
    <source>
        <dbReference type="EMBL" id="KYR01767.1"/>
    </source>
</evidence>
<feature type="compositionally biased region" description="Basic residues" evidence="5">
    <location>
        <begin position="1"/>
        <end position="10"/>
    </location>
</feature>
<keyword evidence="8" id="KW-1185">Reference proteome</keyword>
<dbReference type="InterPro" id="IPR032781">
    <property type="entry name" value="ABC_tran_Xtn"/>
</dbReference>
<dbReference type="InterPro" id="IPR027417">
    <property type="entry name" value="P-loop_NTPase"/>
</dbReference>
<accession>A0A152A6R5</accession>
<protein>
    <submittedName>
        <fullName evidence="7">ABC transporter-related protein</fullName>
    </submittedName>
</protein>